<reference evidence="2" key="2">
    <citation type="journal article" date="2015" name="Data Brief">
        <title>Shoot transcriptome of the giant reed, Arundo donax.</title>
        <authorList>
            <person name="Barrero R.A."/>
            <person name="Guerrero F.D."/>
            <person name="Moolhuijzen P."/>
            <person name="Goolsby J.A."/>
            <person name="Tidwell J."/>
            <person name="Bellgard S.E."/>
            <person name="Bellgard M.I."/>
        </authorList>
    </citation>
    <scope>NUCLEOTIDE SEQUENCE</scope>
    <source>
        <tissue evidence="2">Shoot tissue taken approximately 20 cm above the soil surface</tissue>
    </source>
</reference>
<reference evidence="2" key="1">
    <citation type="submission" date="2014-09" db="EMBL/GenBank/DDBJ databases">
        <authorList>
            <person name="Magalhaes I.L.F."/>
            <person name="Oliveira U."/>
            <person name="Santos F.R."/>
            <person name="Vidigal T.H.D.A."/>
            <person name="Brescovit A.D."/>
            <person name="Santos A.J."/>
        </authorList>
    </citation>
    <scope>NUCLEOTIDE SEQUENCE</scope>
    <source>
        <tissue evidence="2">Shoot tissue taken approximately 20 cm above the soil surface</tissue>
    </source>
</reference>
<feature type="compositionally biased region" description="Low complexity" evidence="1">
    <location>
        <begin position="29"/>
        <end position="38"/>
    </location>
</feature>
<sequence>MNTGHQSMSCAREPQSINVTSDTSFTGGQSNQQKQQEQPADASIAQMRQNIVTTTPPARQKTHSKQLQALPK</sequence>
<accession>A0A0A9H1F7</accession>
<evidence type="ECO:0000313" key="2">
    <source>
        <dbReference type="EMBL" id="JAE28661.1"/>
    </source>
</evidence>
<protein>
    <submittedName>
        <fullName evidence="2">Uncharacterized protein</fullName>
    </submittedName>
</protein>
<name>A0A0A9H1F7_ARUDO</name>
<dbReference type="AlphaFoldDB" id="A0A0A9H1F7"/>
<organism evidence="2">
    <name type="scientific">Arundo donax</name>
    <name type="common">Giant reed</name>
    <name type="synonym">Donax arundinaceus</name>
    <dbReference type="NCBI Taxonomy" id="35708"/>
    <lineage>
        <taxon>Eukaryota</taxon>
        <taxon>Viridiplantae</taxon>
        <taxon>Streptophyta</taxon>
        <taxon>Embryophyta</taxon>
        <taxon>Tracheophyta</taxon>
        <taxon>Spermatophyta</taxon>
        <taxon>Magnoliopsida</taxon>
        <taxon>Liliopsida</taxon>
        <taxon>Poales</taxon>
        <taxon>Poaceae</taxon>
        <taxon>PACMAD clade</taxon>
        <taxon>Arundinoideae</taxon>
        <taxon>Arundineae</taxon>
        <taxon>Arundo</taxon>
    </lineage>
</organism>
<feature type="region of interest" description="Disordered" evidence="1">
    <location>
        <begin position="1"/>
        <end position="72"/>
    </location>
</feature>
<dbReference type="EMBL" id="GBRH01169235">
    <property type="protein sequence ID" value="JAE28661.1"/>
    <property type="molecule type" value="Transcribed_RNA"/>
</dbReference>
<evidence type="ECO:0000256" key="1">
    <source>
        <dbReference type="SAM" id="MobiDB-lite"/>
    </source>
</evidence>
<feature type="compositionally biased region" description="Polar residues" evidence="1">
    <location>
        <begin position="1"/>
        <end position="28"/>
    </location>
</feature>
<feature type="compositionally biased region" description="Polar residues" evidence="1">
    <location>
        <begin position="46"/>
        <end position="57"/>
    </location>
</feature>
<proteinExistence type="predicted"/>